<feature type="non-terminal residue" evidence="4">
    <location>
        <position position="1"/>
    </location>
</feature>
<dbReference type="InterPro" id="IPR052462">
    <property type="entry name" value="SLIRP/GR-RBP-like"/>
</dbReference>
<feature type="non-terminal residue" evidence="4">
    <location>
        <position position="118"/>
    </location>
</feature>
<comment type="caution">
    <text evidence="4">The sequence shown here is derived from an EMBL/GenBank/DDBJ whole genome shotgun (WGS) entry which is preliminary data.</text>
</comment>
<dbReference type="InterPro" id="IPR035979">
    <property type="entry name" value="RBD_domain_sf"/>
</dbReference>
<dbReference type="SUPFAM" id="SSF54928">
    <property type="entry name" value="RNA-binding domain, RBD"/>
    <property type="match status" value="1"/>
</dbReference>
<evidence type="ECO:0000313" key="4">
    <source>
        <dbReference type="EMBL" id="CAK0829288.1"/>
    </source>
</evidence>
<dbReference type="SMART" id="SM00360">
    <property type="entry name" value="RRM"/>
    <property type="match status" value="1"/>
</dbReference>
<dbReference type="PANTHER" id="PTHR48027">
    <property type="entry name" value="HETEROGENEOUS NUCLEAR RIBONUCLEOPROTEIN 87F-RELATED"/>
    <property type="match status" value="1"/>
</dbReference>
<proteinExistence type="predicted"/>
<feature type="domain" description="RRM" evidence="3">
    <location>
        <begin position="18"/>
        <end position="95"/>
    </location>
</feature>
<dbReference type="InterPro" id="IPR012677">
    <property type="entry name" value="Nucleotide-bd_a/b_plait_sf"/>
</dbReference>
<organism evidence="4 5">
    <name type="scientific">Prorocentrum cordatum</name>
    <dbReference type="NCBI Taxonomy" id="2364126"/>
    <lineage>
        <taxon>Eukaryota</taxon>
        <taxon>Sar</taxon>
        <taxon>Alveolata</taxon>
        <taxon>Dinophyceae</taxon>
        <taxon>Prorocentrales</taxon>
        <taxon>Prorocentraceae</taxon>
        <taxon>Prorocentrum</taxon>
    </lineage>
</organism>
<reference evidence="4" key="1">
    <citation type="submission" date="2023-10" db="EMBL/GenBank/DDBJ databases">
        <authorList>
            <person name="Chen Y."/>
            <person name="Shah S."/>
            <person name="Dougan E. K."/>
            <person name="Thang M."/>
            <person name="Chan C."/>
        </authorList>
    </citation>
    <scope>NUCLEOTIDE SEQUENCE [LARGE SCALE GENOMIC DNA]</scope>
</reference>
<gene>
    <name evidence="4" type="ORF">PCOR1329_LOCUS28283</name>
</gene>
<sequence>RRERENQSKVLASKGRGMNLYVKNLGETTDDAALLALFEPFGSVTSAHAPRDERGRAKGFGFVTFSNSEDATKAVTNMHLKVVHGKPLYVSLAEKREARQERLRQLHAQGAASGCGKG</sequence>
<name>A0ABN9SD73_9DINO</name>
<evidence type="ECO:0000256" key="1">
    <source>
        <dbReference type="ARBA" id="ARBA00022884"/>
    </source>
</evidence>
<keyword evidence="5" id="KW-1185">Reference proteome</keyword>
<protein>
    <recommendedName>
        <fullName evidence="3">RRM domain-containing protein</fullName>
    </recommendedName>
</protein>
<dbReference type="InterPro" id="IPR000504">
    <property type="entry name" value="RRM_dom"/>
</dbReference>
<dbReference type="PROSITE" id="PS50102">
    <property type="entry name" value="RRM"/>
    <property type="match status" value="1"/>
</dbReference>
<evidence type="ECO:0000313" key="5">
    <source>
        <dbReference type="Proteomes" id="UP001189429"/>
    </source>
</evidence>
<accession>A0ABN9SD73</accession>
<dbReference type="Proteomes" id="UP001189429">
    <property type="component" value="Unassembled WGS sequence"/>
</dbReference>
<dbReference type="Gene3D" id="3.30.70.330">
    <property type="match status" value="1"/>
</dbReference>
<evidence type="ECO:0000259" key="3">
    <source>
        <dbReference type="PROSITE" id="PS50102"/>
    </source>
</evidence>
<dbReference type="EMBL" id="CAUYUJ010010403">
    <property type="protein sequence ID" value="CAK0829288.1"/>
    <property type="molecule type" value="Genomic_DNA"/>
</dbReference>
<keyword evidence="1 2" id="KW-0694">RNA-binding</keyword>
<dbReference type="Pfam" id="PF00076">
    <property type="entry name" value="RRM_1"/>
    <property type="match status" value="1"/>
</dbReference>
<evidence type="ECO:0000256" key="2">
    <source>
        <dbReference type="PROSITE-ProRule" id="PRU00176"/>
    </source>
</evidence>